<evidence type="ECO:0000256" key="2">
    <source>
        <dbReference type="ARBA" id="ARBA00022825"/>
    </source>
</evidence>
<organism evidence="6 7">
    <name type="scientific">Sphingopyxis macrogoltabida</name>
    <name type="common">Sphingomonas macrogoltabidus</name>
    <dbReference type="NCBI Taxonomy" id="33050"/>
    <lineage>
        <taxon>Bacteria</taxon>
        <taxon>Pseudomonadati</taxon>
        <taxon>Pseudomonadota</taxon>
        <taxon>Alphaproteobacteria</taxon>
        <taxon>Sphingomonadales</taxon>
        <taxon>Sphingomonadaceae</taxon>
        <taxon>Sphingopyxis</taxon>
    </lineage>
</organism>
<dbReference type="SUPFAM" id="SSF82171">
    <property type="entry name" value="DPP6 N-terminal domain-like"/>
    <property type="match status" value="1"/>
</dbReference>
<evidence type="ECO:0000256" key="4">
    <source>
        <dbReference type="SAM" id="SignalP"/>
    </source>
</evidence>
<dbReference type="Pfam" id="PF07676">
    <property type="entry name" value="PD40"/>
    <property type="match status" value="4"/>
</dbReference>
<keyword evidence="2" id="KW-0645">Protease</keyword>
<dbReference type="PANTHER" id="PTHR42776">
    <property type="entry name" value="SERINE PEPTIDASE S9 FAMILY MEMBER"/>
    <property type="match status" value="1"/>
</dbReference>
<accession>A0A0N7GS09</accession>
<dbReference type="GO" id="GO:0006508">
    <property type="term" value="P:proteolysis"/>
    <property type="evidence" value="ECO:0007669"/>
    <property type="project" value="InterPro"/>
</dbReference>
<dbReference type="InterPro" id="IPR001375">
    <property type="entry name" value="Peptidase_S9_cat"/>
</dbReference>
<feature type="signal peptide" evidence="4">
    <location>
        <begin position="1"/>
        <end position="19"/>
    </location>
</feature>
<dbReference type="Pfam" id="PF00326">
    <property type="entry name" value="Peptidase_S9"/>
    <property type="match status" value="1"/>
</dbReference>
<evidence type="ECO:0000313" key="6">
    <source>
        <dbReference type="EMBL" id="ALH79403.1"/>
    </source>
</evidence>
<dbReference type="Proteomes" id="UP000058074">
    <property type="component" value="Chromosome"/>
</dbReference>
<evidence type="ECO:0000313" key="7">
    <source>
        <dbReference type="Proteomes" id="UP000058074"/>
    </source>
</evidence>
<gene>
    <name evidence="6" type="ORF">AN936_03175</name>
</gene>
<dbReference type="GO" id="GO:0004252">
    <property type="term" value="F:serine-type endopeptidase activity"/>
    <property type="evidence" value="ECO:0007669"/>
    <property type="project" value="TreeGrafter"/>
</dbReference>
<keyword evidence="4" id="KW-0732">Signal</keyword>
<protein>
    <recommendedName>
        <fullName evidence="5">Peptidase S9 prolyl oligopeptidase catalytic domain-containing protein</fullName>
    </recommendedName>
</protein>
<dbReference type="PATRIC" id="fig|33050.5.peg.662"/>
<keyword evidence="1" id="KW-0378">Hydrolase</keyword>
<evidence type="ECO:0000259" key="5">
    <source>
        <dbReference type="Pfam" id="PF00326"/>
    </source>
</evidence>
<reference evidence="6 7" key="1">
    <citation type="journal article" date="2015" name="Genome Announc.">
        <title>Complete Genome Sequence of Polypropylene Glycol- and Polyethylene Glycol-Degrading Sphingopyxis macrogoltabida Strain EY-1.</title>
        <authorList>
            <person name="Ohtsubo Y."/>
            <person name="Nagata Y."/>
            <person name="Numata M."/>
            <person name="Tsuchikane K."/>
            <person name="Hosoyama A."/>
            <person name="Yamazoe A."/>
            <person name="Tsuda M."/>
            <person name="Fujita N."/>
            <person name="Kawai F."/>
        </authorList>
    </citation>
    <scope>NUCLEOTIDE SEQUENCE [LARGE SCALE GENOMIC DNA]</scope>
    <source>
        <strain evidence="6 7">EY-1</strain>
    </source>
</reference>
<dbReference type="InterPro" id="IPR029058">
    <property type="entry name" value="AB_hydrolase_fold"/>
</dbReference>
<dbReference type="PANTHER" id="PTHR42776:SF27">
    <property type="entry name" value="DIPEPTIDYL PEPTIDASE FAMILY MEMBER 6"/>
    <property type="match status" value="1"/>
</dbReference>
<dbReference type="AlphaFoldDB" id="A0A0N7GS09"/>
<name>A0A0N7GS09_SPHMC</name>
<dbReference type="Gene3D" id="2.120.10.30">
    <property type="entry name" value="TolB, C-terminal domain"/>
    <property type="match status" value="2"/>
</dbReference>
<dbReference type="InterPro" id="IPR011042">
    <property type="entry name" value="6-blade_b-propeller_TolB-like"/>
</dbReference>
<dbReference type="SUPFAM" id="SSF53474">
    <property type="entry name" value="alpha/beta-Hydrolases"/>
    <property type="match status" value="1"/>
</dbReference>
<feature type="region of interest" description="Disordered" evidence="3">
    <location>
        <begin position="260"/>
        <end position="282"/>
    </location>
</feature>
<feature type="domain" description="Peptidase S9 prolyl oligopeptidase catalytic" evidence="5">
    <location>
        <begin position="465"/>
        <end position="670"/>
    </location>
</feature>
<dbReference type="Gene3D" id="3.40.50.1820">
    <property type="entry name" value="alpha/beta hydrolase"/>
    <property type="match status" value="1"/>
</dbReference>
<dbReference type="OrthoDB" id="9812921at2"/>
<keyword evidence="2" id="KW-0720">Serine protease</keyword>
<proteinExistence type="predicted"/>
<evidence type="ECO:0000256" key="3">
    <source>
        <dbReference type="SAM" id="MobiDB-lite"/>
    </source>
</evidence>
<evidence type="ECO:0000256" key="1">
    <source>
        <dbReference type="ARBA" id="ARBA00022801"/>
    </source>
</evidence>
<sequence length="671" mass="73167">MRTLILAGAALGAMPGVAAAQSAPVTLEDIHKLADVAGPSFSPDGSRIAYSVAVNDTKLDAEKSDLWTVPWQGGAPVQLTKTPATSEWQPRYSADGRTILFLSDAGAQKKPGADPDDTKEEEDENTQLWRMPAGGGAARQVTTLAGGISDYALSPDGKRAVVVAEIGKHVGSKAKTPPPVETERFFFKQDGRGYLDDRTQQLFVVDIATGKATQVTAGARDHWHPAWSPDGKWIAYTAKDHGDADRTLNYDIFVVAPEGGEPRRISTSPGADGDPDWGSGPAWSPDSRKLVWLEGAEDKWIYYGSPQMVVADVVDGTTSRPARIDRWFYHPRWTPDGQLIALIEQDRDTWLAKIDPGTSAITYLTEGARLGYDYAVATNGRIAVLDTDASSPAEIKAVGDMRLLTHHNDWLKTRALGSIQDVAFKSGDAEIHGFLTLPPDYDPAKRYPLIADLHGGPVYQHSHEFDIDARLYAAAGYAVLKINPRGSSGRGFDFSRAIYADWGNLDVKDISAGISHAIDIGVADPDRIGVGGWSYGGILTDYMIASDKRIKAAVSGAGVANVLATFGVDMYAREYILELGTPWENFEVWRKLGYPFLHPERITAPTLFQCADADDNVPCVGAEQMYLALKTRGVPTKLIVYPGENHGLTVPSYLVHRMRSNIAWYDRWLKR</sequence>
<feature type="chain" id="PRO_5006012185" description="Peptidase S9 prolyl oligopeptidase catalytic domain-containing protein" evidence="4">
    <location>
        <begin position="20"/>
        <end position="671"/>
    </location>
</feature>
<dbReference type="KEGG" id="smag:AN936_03175"/>
<dbReference type="RefSeq" id="WP_084758142.1">
    <property type="nucleotide sequence ID" value="NZ_CP012700.1"/>
</dbReference>
<dbReference type="InterPro" id="IPR011659">
    <property type="entry name" value="WD40"/>
</dbReference>
<dbReference type="EMBL" id="CP012700">
    <property type="protein sequence ID" value="ALH79403.1"/>
    <property type="molecule type" value="Genomic_DNA"/>
</dbReference>